<dbReference type="CDD" id="cd06170">
    <property type="entry name" value="LuxR_C_like"/>
    <property type="match status" value="1"/>
</dbReference>
<proteinExistence type="predicted"/>
<evidence type="ECO:0000259" key="6">
    <source>
        <dbReference type="PROSITE" id="PS50043"/>
    </source>
</evidence>
<protein>
    <submittedName>
        <fullName evidence="8">LuxR family two component transcriptional regulator</fullName>
    </submittedName>
</protein>
<evidence type="ECO:0000259" key="7">
    <source>
        <dbReference type="PROSITE" id="PS50110"/>
    </source>
</evidence>
<gene>
    <name evidence="8" type="ORF">DFP86_104283</name>
</gene>
<dbReference type="InterPro" id="IPR011006">
    <property type="entry name" value="CheY-like_superfamily"/>
</dbReference>
<dbReference type="SUPFAM" id="SSF52172">
    <property type="entry name" value="CheY-like"/>
    <property type="match status" value="1"/>
</dbReference>
<evidence type="ECO:0000256" key="2">
    <source>
        <dbReference type="ARBA" id="ARBA00023015"/>
    </source>
</evidence>
<evidence type="ECO:0000256" key="1">
    <source>
        <dbReference type="ARBA" id="ARBA00022553"/>
    </source>
</evidence>
<keyword evidence="4" id="KW-0804">Transcription</keyword>
<dbReference type="GO" id="GO:0000160">
    <property type="term" value="P:phosphorelay signal transduction system"/>
    <property type="evidence" value="ECO:0007669"/>
    <property type="project" value="InterPro"/>
</dbReference>
<dbReference type="PANTHER" id="PTHR43214:SF41">
    <property type="entry name" value="NITRATE_NITRITE RESPONSE REGULATOR PROTEIN NARP"/>
    <property type="match status" value="1"/>
</dbReference>
<dbReference type="PROSITE" id="PS50110">
    <property type="entry name" value="RESPONSE_REGULATORY"/>
    <property type="match status" value="1"/>
</dbReference>
<evidence type="ECO:0000256" key="5">
    <source>
        <dbReference type="PROSITE-ProRule" id="PRU00169"/>
    </source>
</evidence>
<dbReference type="Proteomes" id="UP000295611">
    <property type="component" value="Unassembled WGS sequence"/>
</dbReference>
<dbReference type="InterPro" id="IPR039420">
    <property type="entry name" value="WalR-like"/>
</dbReference>
<keyword evidence="1 5" id="KW-0597">Phosphoprotein</keyword>
<dbReference type="GO" id="GO:0003677">
    <property type="term" value="F:DNA binding"/>
    <property type="evidence" value="ECO:0007669"/>
    <property type="project" value="UniProtKB-KW"/>
</dbReference>
<dbReference type="GO" id="GO:0006355">
    <property type="term" value="P:regulation of DNA-templated transcription"/>
    <property type="evidence" value="ECO:0007669"/>
    <property type="project" value="InterPro"/>
</dbReference>
<keyword evidence="3" id="KW-0238">DNA-binding</keyword>
<evidence type="ECO:0000313" key="8">
    <source>
        <dbReference type="EMBL" id="TDR80783.1"/>
    </source>
</evidence>
<dbReference type="OrthoDB" id="9780593at2"/>
<reference evidence="8 9" key="1">
    <citation type="submission" date="2019-03" db="EMBL/GenBank/DDBJ databases">
        <title>Genomic Encyclopedia of Type Strains, Phase III (KMG-III): the genomes of soil and plant-associated and newly described type strains.</title>
        <authorList>
            <person name="Whitman W."/>
        </authorList>
    </citation>
    <scope>NUCLEOTIDE SEQUENCE [LARGE SCALE GENOMIC DNA]</scope>
    <source>
        <strain evidence="8 9">CECT 8976</strain>
    </source>
</reference>
<dbReference type="SMART" id="SM00448">
    <property type="entry name" value="REC"/>
    <property type="match status" value="1"/>
</dbReference>
<feature type="modified residue" description="4-aspartylphosphate" evidence="5">
    <location>
        <position position="60"/>
    </location>
</feature>
<sequence length="205" mass="22613">MSGAEQMMSTIVVIDDHPPIRMALKTYLEQDGRCRVVGESGGAEALSIVRQHVPDLVIMDLALFSFDGLGLIRQICLVDKKIRVLVLSSREEKIYVTRAAEQGACGYISKASSMQEILYAVQLVRSGYRCFPVGSQQVTQDVPVLSRRELAVLRFIAGGSRNKEIASALCISPKTVSTYKMRLLTKLNLKTTLDLAEYARMNGLA</sequence>
<keyword evidence="2" id="KW-0805">Transcription regulation</keyword>
<dbReference type="Gene3D" id="3.40.50.2300">
    <property type="match status" value="1"/>
</dbReference>
<dbReference type="Pfam" id="PF00072">
    <property type="entry name" value="Response_reg"/>
    <property type="match status" value="1"/>
</dbReference>
<dbReference type="Pfam" id="PF00196">
    <property type="entry name" value="GerE"/>
    <property type="match status" value="1"/>
</dbReference>
<dbReference type="PROSITE" id="PS50043">
    <property type="entry name" value="HTH_LUXR_2"/>
    <property type="match status" value="1"/>
</dbReference>
<evidence type="ECO:0000256" key="3">
    <source>
        <dbReference type="ARBA" id="ARBA00023125"/>
    </source>
</evidence>
<name>A0A4R7B8B8_9NEIS</name>
<feature type="domain" description="Response regulatory" evidence="7">
    <location>
        <begin position="10"/>
        <end position="125"/>
    </location>
</feature>
<dbReference type="SUPFAM" id="SSF46894">
    <property type="entry name" value="C-terminal effector domain of the bipartite response regulators"/>
    <property type="match status" value="1"/>
</dbReference>
<dbReference type="SMART" id="SM00421">
    <property type="entry name" value="HTH_LUXR"/>
    <property type="match status" value="1"/>
</dbReference>
<feature type="domain" description="HTH luxR-type" evidence="6">
    <location>
        <begin position="138"/>
        <end position="203"/>
    </location>
</feature>
<keyword evidence="9" id="KW-1185">Reference proteome</keyword>
<dbReference type="PRINTS" id="PR00038">
    <property type="entry name" value="HTHLUXR"/>
</dbReference>
<dbReference type="EMBL" id="SNZP01000004">
    <property type="protein sequence ID" value="TDR80783.1"/>
    <property type="molecule type" value="Genomic_DNA"/>
</dbReference>
<dbReference type="PROSITE" id="PS00622">
    <property type="entry name" value="HTH_LUXR_1"/>
    <property type="match status" value="1"/>
</dbReference>
<dbReference type="InterPro" id="IPR000792">
    <property type="entry name" value="Tscrpt_reg_LuxR_C"/>
</dbReference>
<evidence type="ECO:0000313" key="9">
    <source>
        <dbReference type="Proteomes" id="UP000295611"/>
    </source>
</evidence>
<evidence type="ECO:0000256" key="4">
    <source>
        <dbReference type="ARBA" id="ARBA00023163"/>
    </source>
</evidence>
<dbReference type="CDD" id="cd17535">
    <property type="entry name" value="REC_NarL-like"/>
    <property type="match status" value="1"/>
</dbReference>
<dbReference type="PANTHER" id="PTHR43214">
    <property type="entry name" value="TWO-COMPONENT RESPONSE REGULATOR"/>
    <property type="match status" value="1"/>
</dbReference>
<dbReference type="InterPro" id="IPR016032">
    <property type="entry name" value="Sig_transdc_resp-reg_C-effctor"/>
</dbReference>
<dbReference type="InterPro" id="IPR001789">
    <property type="entry name" value="Sig_transdc_resp-reg_receiver"/>
</dbReference>
<accession>A0A4R7B8B8</accession>
<organism evidence="8 9">
    <name type="scientific">Paludibacterium purpuratum</name>
    <dbReference type="NCBI Taxonomy" id="1144873"/>
    <lineage>
        <taxon>Bacteria</taxon>
        <taxon>Pseudomonadati</taxon>
        <taxon>Pseudomonadota</taxon>
        <taxon>Betaproteobacteria</taxon>
        <taxon>Neisseriales</taxon>
        <taxon>Chromobacteriaceae</taxon>
        <taxon>Paludibacterium</taxon>
    </lineage>
</organism>
<dbReference type="InterPro" id="IPR058245">
    <property type="entry name" value="NreC/VraR/RcsB-like_REC"/>
</dbReference>
<comment type="caution">
    <text evidence="8">The sequence shown here is derived from an EMBL/GenBank/DDBJ whole genome shotgun (WGS) entry which is preliminary data.</text>
</comment>
<dbReference type="AlphaFoldDB" id="A0A4R7B8B8"/>